<dbReference type="RefSeq" id="WP_042801544.1">
    <property type="nucleotide sequence ID" value="NZ_AVSP01000004.1"/>
</dbReference>
<organism evidence="2 3">
    <name type="scientific">Mannheimia granulomatis</name>
    <dbReference type="NCBI Taxonomy" id="85402"/>
    <lineage>
        <taxon>Bacteria</taxon>
        <taxon>Pseudomonadati</taxon>
        <taxon>Pseudomonadota</taxon>
        <taxon>Gammaproteobacteria</taxon>
        <taxon>Pasteurellales</taxon>
        <taxon>Pasteurellaceae</taxon>
        <taxon>Mannheimia</taxon>
    </lineage>
</organism>
<dbReference type="EMBL" id="JANJ01000001">
    <property type="protein sequence ID" value="EXI63237.1"/>
    <property type="molecule type" value="Genomic_DNA"/>
</dbReference>
<gene>
    <name evidence="2" type="ORF">AK33_02255</name>
</gene>
<dbReference type="STRING" id="1122190.GCA_000621105_00075"/>
<comment type="caution">
    <text evidence="2">The sequence shown here is derived from an EMBL/GenBank/DDBJ whole genome shotgun (WGS) entry which is preliminary data.</text>
</comment>
<accession>A0A011NFA5</accession>
<name>A0A011NFA5_9PAST</name>
<feature type="chain" id="PRO_5001461175" description="DUF5067 domain-containing protein" evidence="1">
    <location>
        <begin position="23"/>
        <end position="166"/>
    </location>
</feature>
<dbReference type="AlphaFoldDB" id="A0A011NFA5"/>
<evidence type="ECO:0008006" key="4">
    <source>
        <dbReference type="Google" id="ProtNLM"/>
    </source>
</evidence>
<keyword evidence="3" id="KW-1185">Reference proteome</keyword>
<evidence type="ECO:0000313" key="3">
    <source>
        <dbReference type="Proteomes" id="UP000054123"/>
    </source>
</evidence>
<proteinExistence type="predicted"/>
<protein>
    <recommendedName>
        <fullName evidence="4">DUF5067 domain-containing protein</fullName>
    </recommendedName>
</protein>
<sequence length="166" mass="18386">MLFKNTLLALSIFSLFTFNAQAAEKTQAANTTKAATQQKAAEDPNLKSFNQNVSINLTQRGIATQDNQNIVVLIYEVTNKGKNRIKNLNWSSAFTVNNQVFFIQEIKTKLDKDIASGKKESITVTLPLDNLPEPAKQIFSTNEVSVGHLTVAKQIDFTNGKKIVVK</sequence>
<keyword evidence="1" id="KW-0732">Signal</keyword>
<evidence type="ECO:0000313" key="2">
    <source>
        <dbReference type="EMBL" id="EXI63237.1"/>
    </source>
</evidence>
<evidence type="ECO:0000256" key="1">
    <source>
        <dbReference type="SAM" id="SignalP"/>
    </source>
</evidence>
<dbReference type="OrthoDB" id="5689289at2"/>
<dbReference type="Proteomes" id="UP000054123">
    <property type="component" value="Unassembled WGS sequence"/>
</dbReference>
<dbReference type="PATRIC" id="fig|1450449.3.peg.406"/>
<reference evidence="2 3" key="1">
    <citation type="journal article" date="2014" name="Genome Announc.">
        <title>Genome Sequence of a Presumptive Mannheimia haemolytica Strain with an A1/A6-Cross-Reactive Serotype from a White-Tailed Deer (Odocoileus virginianus).</title>
        <authorList>
            <person name="Lawrence P.K."/>
            <person name="Bey R.F."/>
            <person name="Wiener B."/>
            <person name="Kittichotirat W."/>
            <person name="Bumgarner R.E."/>
        </authorList>
    </citation>
    <scope>NUCLEOTIDE SEQUENCE [LARGE SCALE GENOMIC DNA]</scope>
    <source>
        <strain evidence="2 3">PKL10</strain>
    </source>
</reference>
<feature type="signal peptide" evidence="1">
    <location>
        <begin position="1"/>
        <end position="22"/>
    </location>
</feature>